<comment type="caution">
    <text evidence="1">The sequence shown here is derived from an EMBL/GenBank/DDBJ whole genome shotgun (WGS) entry which is preliminary data.</text>
</comment>
<evidence type="ECO:0000313" key="2">
    <source>
        <dbReference type="Proteomes" id="UP000012089"/>
    </source>
</evidence>
<accession>M6HHI6</accession>
<dbReference type="Proteomes" id="UP000012089">
    <property type="component" value="Unassembled WGS sequence"/>
</dbReference>
<evidence type="ECO:0000313" key="1">
    <source>
        <dbReference type="EMBL" id="EMM94369.1"/>
    </source>
</evidence>
<protein>
    <submittedName>
        <fullName evidence="1">Uncharacterized protein</fullName>
    </submittedName>
</protein>
<gene>
    <name evidence="1" type="ORF">LEP1GSC158_5440</name>
</gene>
<name>M6HHI6_LEPIR</name>
<reference evidence="1 2" key="1">
    <citation type="submission" date="2013-01" db="EMBL/GenBank/DDBJ databases">
        <authorList>
            <person name="Harkins D.M."/>
            <person name="Durkin A.S."/>
            <person name="Brinkac L.M."/>
            <person name="Haft D.H."/>
            <person name="Selengut J.D."/>
            <person name="Sanka R."/>
            <person name="DePew J."/>
            <person name="Purushe J."/>
            <person name="Tulsiani S.M."/>
            <person name="Graham G.C."/>
            <person name="Burns M.-A."/>
            <person name="Dohnt M.F."/>
            <person name="Smythe L.D."/>
            <person name="McKay D.B."/>
            <person name="Craig S.B."/>
            <person name="Vinetz J.M."/>
            <person name="Sutton G.G."/>
            <person name="Nierman W.C."/>
            <person name="Fouts D.E."/>
        </authorList>
    </citation>
    <scope>NUCLEOTIDE SEQUENCE [LARGE SCALE GENOMIC DNA]</scope>
    <source>
        <strain evidence="1 2">LT2156</strain>
    </source>
</reference>
<organism evidence="1 2">
    <name type="scientific">Leptospira interrogans serovar Zanoni str. LT2156</name>
    <dbReference type="NCBI Taxonomy" id="1001601"/>
    <lineage>
        <taxon>Bacteria</taxon>
        <taxon>Pseudomonadati</taxon>
        <taxon>Spirochaetota</taxon>
        <taxon>Spirochaetia</taxon>
        <taxon>Leptospirales</taxon>
        <taxon>Leptospiraceae</taxon>
        <taxon>Leptospira</taxon>
    </lineage>
</organism>
<dbReference type="AlphaFoldDB" id="M6HHI6"/>
<dbReference type="EMBL" id="AFMF02000035">
    <property type="protein sequence ID" value="EMM94369.1"/>
    <property type="molecule type" value="Genomic_DNA"/>
</dbReference>
<sequence>MVLCNKIAEGIDTRNIGESEDVEFSRAPIEARDVEFQEWWSLYKEIFRKILDSPEKEGICGNYHKS</sequence>
<proteinExistence type="predicted"/>